<gene>
    <name evidence="10" type="ORF">RJ639_025820</name>
</gene>
<keyword evidence="5 8" id="KW-1133">Transmembrane helix</keyword>
<dbReference type="PROSITE" id="PS50929">
    <property type="entry name" value="ABC_TM1F"/>
    <property type="match status" value="1"/>
</dbReference>
<dbReference type="InterPro" id="IPR011527">
    <property type="entry name" value="ABC1_TM_dom"/>
</dbReference>
<dbReference type="GO" id="GO:0140359">
    <property type="term" value="F:ABC-type transporter activity"/>
    <property type="evidence" value="ECO:0007669"/>
    <property type="project" value="InterPro"/>
</dbReference>
<dbReference type="AlphaFoldDB" id="A0AA88UXM7"/>
<proteinExistence type="inferred from homology"/>
<keyword evidence="7" id="KW-0325">Glycoprotein</keyword>
<dbReference type="SUPFAM" id="SSF90123">
    <property type="entry name" value="ABC transporter transmembrane region"/>
    <property type="match status" value="1"/>
</dbReference>
<evidence type="ECO:0000256" key="7">
    <source>
        <dbReference type="ARBA" id="ARBA00023180"/>
    </source>
</evidence>
<feature type="transmembrane region" description="Helical" evidence="8">
    <location>
        <begin position="145"/>
        <end position="164"/>
    </location>
</feature>
<evidence type="ECO:0000259" key="9">
    <source>
        <dbReference type="PROSITE" id="PS50929"/>
    </source>
</evidence>
<evidence type="ECO:0000256" key="2">
    <source>
        <dbReference type="ARBA" id="ARBA00022448"/>
    </source>
</evidence>
<feature type="transmembrane region" description="Helical" evidence="8">
    <location>
        <begin position="249"/>
        <end position="273"/>
    </location>
</feature>
<keyword evidence="6 8" id="KW-0472">Membrane</keyword>
<keyword evidence="11" id="KW-1185">Reference proteome</keyword>
<dbReference type="Proteomes" id="UP001188597">
    <property type="component" value="Unassembled WGS sequence"/>
</dbReference>
<accession>A0AA88UXM7</accession>
<dbReference type="PANTHER" id="PTHR45136:SF2">
    <property type="entry name" value="ABC TRANSPORTER DOMAIN-CONTAINING PROTEIN"/>
    <property type="match status" value="1"/>
</dbReference>
<dbReference type="Pfam" id="PF00664">
    <property type="entry name" value="ABC_membrane"/>
    <property type="match status" value="1"/>
</dbReference>
<evidence type="ECO:0000256" key="3">
    <source>
        <dbReference type="ARBA" id="ARBA00022692"/>
    </source>
</evidence>
<reference evidence="10" key="1">
    <citation type="submission" date="2022-12" db="EMBL/GenBank/DDBJ databases">
        <title>Draft genome assemblies for two species of Escallonia (Escalloniales).</title>
        <authorList>
            <person name="Chanderbali A."/>
            <person name="Dervinis C."/>
            <person name="Anghel I."/>
            <person name="Soltis D."/>
            <person name="Soltis P."/>
            <person name="Zapata F."/>
        </authorList>
    </citation>
    <scope>NUCLEOTIDE SEQUENCE</scope>
    <source>
        <strain evidence="10">UCBG64.0493</strain>
        <tissue evidence="10">Leaf</tissue>
    </source>
</reference>
<keyword evidence="4" id="KW-0677">Repeat</keyword>
<evidence type="ECO:0000256" key="8">
    <source>
        <dbReference type="SAM" id="Phobius"/>
    </source>
</evidence>
<evidence type="ECO:0000256" key="6">
    <source>
        <dbReference type="ARBA" id="ARBA00023136"/>
    </source>
</evidence>
<keyword evidence="3 8" id="KW-0812">Transmembrane</keyword>
<dbReference type="PANTHER" id="PTHR45136">
    <property type="entry name" value="ABC TRANSPORTER DOMAIN-CONTAINING PROTEIN"/>
    <property type="match status" value="1"/>
</dbReference>
<dbReference type="CDD" id="cd18577">
    <property type="entry name" value="ABC_6TM_Pgp_ABCB1_D1_like"/>
    <property type="match status" value="1"/>
</dbReference>
<dbReference type="InterPro" id="IPR036640">
    <property type="entry name" value="ABC1_TM_sf"/>
</dbReference>
<keyword evidence="2" id="KW-0813">Transport</keyword>
<feature type="domain" description="ABC transmembrane type-1" evidence="9">
    <location>
        <begin position="22"/>
        <end position="294"/>
    </location>
</feature>
<evidence type="ECO:0000256" key="5">
    <source>
        <dbReference type="ARBA" id="ARBA00022989"/>
    </source>
</evidence>
<organism evidence="10 11">
    <name type="scientific">Escallonia herrerae</name>
    <dbReference type="NCBI Taxonomy" id="1293975"/>
    <lineage>
        <taxon>Eukaryota</taxon>
        <taxon>Viridiplantae</taxon>
        <taxon>Streptophyta</taxon>
        <taxon>Embryophyta</taxon>
        <taxon>Tracheophyta</taxon>
        <taxon>Spermatophyta</taxon>
        <taxon>Magnoliopsida</taxon>
        <taxon>eudicotyledons</taxon>
        <taxon>Gunneridae</taxon>
        <taxon>Pentapetalae</taxon>
        <taxon>asterids</taxon>
        <taxon>campanulids</taxon>
        <taxon>Escalloniales</taxon>
        <taxon>Escalloniaceae</taxon>
        <taxon>Escallonia</taxon>
    </lineage>
</organism>
<comment type="caution">
    <text evidence="10">The sequence shown here is derived from an EMBL/GenBank/DDBJ whole genome shotgun (WGS) entry which is preliminary data.</text>
</comment>
<name>A0AA88UXM7_9ASTE</name>
<dbReference type="Gene3D" id="1.20.1560.10">
    <property type="entry name" value="ABC transporter type 1, transmembrane domain"/>
    <property type="match status" value="1"/>
</dbReference>
<dbReference type="GO" id="GO:0005524">
    <property type="term" value="F:ATP binding"/>
    <property type="evidence" value="ECO:0007669"/>
    <property type="project" value="InterPro"/>
</dbReference>
<evidence type="ECO:0000313" key="10">
    <source>
        <dbReference type="EMBL" id="KAK2997696.1"/>
    </source>
</evidence>
<evidence type="ECO:0000313" key="11">
    <source>
        <dbReference type="Proteomes" id="UP001188597"/>
    </source>
</evidence>
<dbReference type="EMBL" id="JAVXUP010004036">
    <property type="protein sequence ID" value="KAK2997696.1"/>
    <property type="molecule type" value="Genomic_DNA"/>
</dbReference>
<feature type="transmembrane region" description="Helical" evidence="8">
    <location>
        <begin position="170"/>
        <end position="189"/>
    </location>
</feature>
<sequence length="294" mass="31719">MGRKGGMFQYADGVDKLLMLSGTLGCVGDGLMSPLTMIVLSDLVNVYGKADISISSDVVDKHALRLLYVAIGVGISAFVEGFCWTRTAERQTSRMRMKYLKSVLRQEVAFFDTQAASSSNFHVVTTISSDAHLIQDVIAEKIPNCLANIAGLVSGLLAAFFLSWRLTLASFPFTLTFVFPGVVFGKLLMSLGSKMKNAYGVAGGIAEQAISSIRTVYSYVGERRTLERFSHELQQSTDLGIKQGFAKGLMIGSMGMIFATWAFISWVGSILVIEKGETGGRVFLAGICVIMGGL</sequence>
<feature type="transmembrane region" description="Helical" evidence="8">
    <location>
        <begin position="66"/>
        <end position="88"/>
    </location>
</feature>
<evidence type="ECO:0000256" key="1">
    <source>
        <dbReference type="ARBA" id="ARBA00007577"/>
    </source>
</evidence>
<protein>
    <recommendedName>
        <fullName evidence="9">ABC transmembrane type-1 domain-containing protein</fullName>
    </recommendedName>
</protein>
<dbReference type="GO" id="GO:0016020">
    <property type="term" value="C:membrane"/>
    <property type="evidence" value="ECO:0007669"/>
    <property type="project" value="InterPro"/>
</dbReference>
<comment type="similarity">
    <text evidence="1">Belongs to the ABC transporter superfamily. ABCB family. Multidrug resistance exporter (TC 3.A.1.201) subfamily.</text>
</comment>
<evidence type="ECO:0000256" key="4">
    <source>
        <dbReference type="ARBA" id="ARBA00022737"/>
    </source>
</evidence>